<evidence type="ECO:0000259" key="9">
    <source>
        <dbReference type="PROSITE" id="PS50035"/>
    </source>
</evidence>
<keyword evidence="3" id="KW-0808">Transferase</keyword>
<dbReference type="InterPro" id="IPR001736">
    <property type="entry name" value="PLipase_D/transphosphatidylase"/>
</dbReference>
<evidence type="ECO:0000256" key="4">
    <source>
        <dbReference type="ARBA" id="ARBA00022692"/>
    </source>
</evidence>
<keyword evidence="2" id="KW-1003">Cell membrane</keyword>
<evidence type="ECO:0000256" key="8">
    <source>
        <dbReference type="NCBIfam" id="TIGR04265"/>
    </source>
</evidence>
<name>A0ABW5RUH7_9BACI</name>
<dbReference type="Gene3D" id="3.30.870.10">
    <property type="entry name" value="Endonuclease Chain A"/>
    <property type="match status" value="2"/>
</dbReference>
<dbReference type="EC" id="2.7.8.-" evidence="8"/>
<dbReference type="EMBL" id="JBHUMF010000031">
    <property type="protein sequence ID" value="MFD2682340.1"/>
    <property type="molecule type" value="Genomic_DNA"/>
</dbReference>
<dbReference type="RefSeq" id="WP_377937025.1">
    <property type="nucleotide sequence ID" value="NZ_JBHUMF010000031.1"/>
</dbReference>
<evidence type="ECO:0000256" key="1">
    <source>
        <dbReference type="ARBA" id="ARBA00004236"/>
    </source>
</evidence>
<keyword evidence="11" id="KW-1185">Reference proteome</keyword>
<organism evidence="10 11">
    <name type="scientific">Bacillus seohaeanensis</name>
    <dbReference type="NCBI Taxonomy" id="284580"/>
    <lineage>
        <taxon>Bacteria</taxon>
        <taxon>Bacillati</taxon>
        <taxon>Bacillota</taxon>
        <taxon>Bacilli</taxon>
        <taxon>Bacillales</taxon>
        <taxon>Bacillaceae</taxon>
        <taxon>Bacillus</taxon>
    </lineage>
</organism>
<feature type="domain" description="PLD phosphodiesterase" evidence="9">
    <location>
        <begin position="146"/>
        <end position="173"/>
    </location>
</feature>
<feature type="domain" description="PLD phosphodiesterase" evidence="9">
    <location>
        <begin position="319"/>
        <end position="346"/>
    </location>
</feature>
<dbReference type="CDD" id="cd09110">
    <property type="entry name" value="PLDc_CLS_1"/>
    <property type="match status" value="1"/>
</dbReference>
<dbReference type="PANTHER" id="PTHR21248:SF7">
    <property type="entry name" value="MINOR CARDIOLIPIN SYNTHASE CLSB"/>
    <property type="match status" value="1"/>
</dbReference>
<dbReference type="PANTHER" id="PTHR21248">
    <property type="entry name" value="CARDIOLIPIN SYNTHASE"/>
    <property type="match status" value="1"/>
</dbReference>
<evidence type="ECO:0000256" key="2">
    <source>
        <dbReference type="ARBA" id="ARBA00022475"/>
    </source>
</evidence>
<reference evidence="11" key="1">
    <citation type="journal article" date="2019" name="Int. J. Syst. Evol. Microbiol.">
        <title>The Global Catalogue of Microorganisms (GCM) 10K type strain sequencing project: providing services to taxonomists for standard genome sequencing and annotation.</title>
        <authorList>
            <consortium name="The Broad Institute Genomics Platform"/>
            <consortium name="The Broad Institute Genome Sequencing Center for Infectious Disease"/>
            <person name="Wu L."/>
            <person name="Ma J."/>
        </authorList>
    </citation>
    <scope>NUCLEOTIDE SEQUENCE [LARGE SCALE GENOMIC DNA]</scope>
    <source>
        <strain evidence="11">KCTC 3913</strain>
    </source>
</reference>
<evidence type="ECO:0000256" key="5">
    <source>
        <dbReference type="ARBA" id="ARBA00022737"/>
    </source>
</evidence>
<dbReference type="CDD" id="cd09112">
    <property type="entry name" value="PLDc_CLS_2"/>
    <property type="match status" value="1"/>
</dbReference>
<sequence length="406" mass="47607">MVKKWFWRTAVCVLFLVLLFVVMHVDVRTGASSYTDAHPAIETRKWAGDFTIVTEGESLYRSLFRDIKDARHSVWVHFFIVREDGISNRFFQLLEEKARAGVDVRLSMDTVGSYVVKEKTMDQLKKSGVHVAKSRPLSLTHPFYSLHHRNHRRLITIDQEIAYIGGFNMGEEYLGKDPDLGYWRDYHIRIKSDGAKDMARQFAKDWQEDTKETLSLQPEGTKKREESSGATFQFLFTTGESIVTKMVQWIDEAEQTIVMATPYFLPDRKLINALKRAVDRGGEIKILVPGKPDHWYTKPPSYKMKEELIKYGVAFYSYKKGFFHGKVMVIDHKWTDIGTANWDPRSFYLNDESNCIVYDVEFAGEMEEKLKQDMEDSKRVTKKEVTDIPFWKKLFKHTPEWIYYYF</sequence>
<dbReference type="NCBIfam" id="TIGR04265">
    <property type="entry name" value="bac_cardiolipin"/>
    <property type="match status" value="1"/>
</dbReference>
<comment type="caution">
    <text evidence="10">The sequence shown here is derived from an EMBL/GenBank/DDBJ whole genome shotgun (WGS) entry which is preliminary data.</text>
</comment>
<proteinExistence type="predicted"/>
<dbReference type="PROSITE" id="PS50035">
    <property type="entry name" value="PLD"/>
    <property type="match status" value="2"/>
</dbReference>
<dbReference type="Pfam" id="PF13091">
    <property type="entry name" value="PLDc_2"/>
    <property type="match status" value="2"/>
</dbReference>
<accession>A0ABW5RUH7</accession>
<keyword evidence="5" id="KW-0677">Repeat</keyword>
<evidence type="ECO:0000313" key="10">
    <source>
        <dbReference type="EMBL" id="MFD2682340.1"/>
    </source>
</evidence>
<keyword evidence="7" id="KW-0472">Membrane</keyword>
<keyword evidence="4" id="KW-0812">Transmembrane</keyword>
<gene>
    <name evidence="10" type="primary">cls</name>
    <name evidence="10" type="ORF">ACFSUL_16490</name>
</gene>
<dbReference type="SUPFAM" id="SSF56024">
    <property type="entry name" value="Phospholipase D/nuclease"/>
    <property type="match status" value="2"/>
</dbReference>
<protein>
    <recommendedName>
        <fullName evidence="8">Cardiolipin synthase</fullName>
        <ecNumber evidence="8">2.7.8.-</ecNumber>
    </recommendedName>
</protein>
<evidence type="ECO:0000256" key="6">
    <source>
        <dbReference type="ARBA" id="ARBA00022989"/>
    </source>
</evidence>
<evidence type="ECO:0000313" key="11">
    <source>
        <dbReference type="Proteomes" id="UP001597506"/>
    </source>
</evidence>
<keyword evidence="6" id="KW-1133">Transmembrane helix</keyword>
<dbReference type="SMART" id="SM00155">
    <property type="entry name" value="PLDc"/>
    <property type="match status" value="2"/>
</dbReference>
<dbReference type="InterPro" id="IPR022924">
    <property type="entry name" value="Cardiolipin_synthase"/>
</dbReference>
<comment type="subcellular location">
    <subcellularLocation>
        <location evidence="1">Cell membrane</location>
    </subcellularLocation>
</comment>
<dbReference type="Proteomes" id="UP001597506">
    <property type="component" value="Unassembled WGS sequence"/>
</dbReference>
<evidence type="ECO:0000256" key="3">
    <source>
        <dbReference type="ARBA" id="ARBA00022679"/>
    </source>
</evidence>
<evidence type="ECO:0000256" key="7">
    <source>
        <dbReference type="ARBA" id="ARBA00023136"/>
    </source>
</evidence>
<dbReference type="InterPro" id="IPR025202">
    <property type="entry name" value="PLD-like_dom"/>
</dbReference>